<keyword evidence="4" id="KW-1185">Reference proteome</keyword>
<dbReference type="VEuPathDB" id="FungiDB:yc1106_02948"/>
<dbReference type="OrthoDB" id="5148443at2759"/>
<feature type="region of interest" description="Disordered" evidence="1">
    <location>
        <begin position="939"/>
        <end position="967"/>
    </location>
</feature>
<sequence>MFSALPARAGGCLLVSFTIFLLSYSSVRFWLSGQSLITTDEYPKGLTAIFSTSTIDALNKDMRFQDALLSLTAVVAHSSAEMGKRFGWEELTSFGTNLTDGVDRLRSDQQHKKKRSGIVDDIGTTVQGLLGERIVAQNSSCGLTNIRGCLADIFTDTVGTPALFLGIGLGMGAATSLNLTDIKEVNAIANRVAITYNTSATGLNLAARQIGTGLSSELIPSFGDNTNFPLGQAAFALASGVGNATAVGLGLRQNNAEPSQDTSFVGIAGNLGLGVAMPIVSSMNLQATIRSWGNSSSGANMIKNLPLLAAAAGNGLGKGARNGFGLKEKKKSTPQKRQSAGPSKDTQKWARAVRLFTKGLSQSFIAGSNFSDLGPALKTAVSGSLDMPAMIGNIASGAGAGIGMGFAIGLDLKDRNSTPMISGDITNDELQTAAMAETFTQNLVSNLLLNSSVMKKVSQLVTDNPPQMIQSFDIAKAAEGLGRGAIEGMMIAMSSVGGLKYLIDGNFSGDAIDKVPTLPPTQFNDSISGGAVGLARGLSSKATILVADIARNLTNGTQIPKGAVSMKRRSVQDENEGASVEELKSFSLRQEQPTNGNQIALAIDPETIQISAQKVIDTLTCKGVGGIVSAALGFASTSPSDLKILQAAMGDSRVPLDSTVLQVLPKGPIQVTSEGNIYEVVLENRSVKINGKGLTLFATLTGLHVAFTTLAFLVFLPIYVILGVAWRLSVIAGYPIDEAKNRKWRKRFLISVAIFGNIGIIMGYVNTGIGRHFHDAHSILGLICHIFLIPMVGSSVRRLGSKMPYPSPRAFVGLKGPIELAKSPQRIYFISALFVQLVLTLSQSAFIQGPSKLRATFLCVVDAFFTSDISGQVMTALVMIQIAAMALVGIRAWLEQHIAKKEAGDMASSSKTNIFKRMRTDTIATFGFDNKHTPPAYMAATRGSGFSRKTDDLKGSEDHGISTPYNFRKEGSINEQDVRGMNPDERVDPFLSVEERINYQERGIYNPKTGGYSSYRTYGDRRPSSGVFDPQLSPRPPIMPTGPKTTNVSTKDLFPPPMPESERIRMTQKTYKTESSRYSRPIDGNVAVRDSYTGFGL</sequence>
<organism evidence="3 4">
    <name type="scientific">Curvularia clavata</name>
    <dbReference type="NCBI Taxonomy" id="95742"/>
    <lineage>
        <taxon>Eukaryota</taxon>
        <taxon>Fungi</taxon>
        <taxon>Dikarya</taxon>
        <taxon>Ascomycota</taxon>
        <taxon>Pezizomycotina</taxon>
        <taxon>Dothideomycetes</taxon>
        <taxon>Pleosporomycetidae</taxon>
        <taxon>Pleosporales</taxon>
        <taxon>Pleosporineae</taxon>
        <taxon>Pleosporaceae</taxon>
        <taxon>Curvularia</taxon>
    </lineage>
</organism>
<dbReference type="AlphaFoldDB" id="A0A9Q8Z470"/>
<accession>A0A9Q8Z470</accession>
<proteinExistence type="predicted"/>
<dbReference type="Proteomes" id="UP001056012">
    <property type="component" value="Chromosome 2"/>
</dbReference>
<feature type="compositionally biased region" description="Basic and acidic residues" evidence="1">
    <location>
        <begin position="948"/>
        <end position="960"/>
    </location>
</feature>
<keyword evidence="2" id="KW-0472">Membrane</keyword>
<reference evidence="3" key="1">
    <citation type="submission" date="2021-12" db="EMBL/GenBank/DDBJ databases">
        <title>Curvularia clavata genome.</title>
        <authorList>
            <person name="Cao Y."/>
        </authorList>
    </citation>
    <scope>NUCLEOTIDE SEQUENCE</scope>
    <source>
        <strain evidence="3">Yc1106</strain>
    </source>
</reference>
<keyword evidence="2" id="KW-0812">Transmembrane</keyword>
<dbReference type="EMBL" id="CP089275">
    <property type="protein sequence ID" value="USP75674.1"/>
    <property type="molecule type" value="Genomic_DNA"/>
</dbReference>
<feature type="region of interest" description="Disordered" evidence="1">
    <location>
        <begin position="1021"/>
        <end position="1060"/>
    </location>
</feature>
<evidence type="ECO:0000313" key="3">
    <source>
        <dbReference type="EMBL" id="USP75674.1"/>
    </source>
</evidence>
<evidence type="ECO:0000313" key="4">
    <source>
        <dbReference type="Proteomes" id="UP001056012"/>
    </source>
</evidence>
<evidence type="ECO:0000256" key="2">
    <source>
        <dbReference type="SAM" id="Phobius"/>
    </source>
</evidence>
<keyword evidence="2" id="KW-1133">Transmembrane helix</keyword>
<feature type="transmembrane region" description="Helical" evidence="2">
    <location>
        <begin position="777"/>
        <end position="796"/>
    </location>
</feature>
<gene>
    <name evidence="3" type="ORF">yc1106_02948</name>
</gene>
<name>A0A9Q8Z470_CURCL</name>
<feature type="transmembrane region" description="Helical" evidence="2">
    <location>
        <begin position="827"/>
        <end position="849"/>
    </location>
</feature>
<feature type="transmembrane region" description="Helical" evidence="2">
    <location>
        <begin position="869"/>
        <end position="894"/>
    </location>
</feature>
<feature type="region of interest" description="Disordered" evidence="1">
    <location>
        <begin position="322"/>
        <end position="347"/>
    </location>
</feature>
<evidence type="ECO:0000256" key="1">
    <source>
        <dbReference type="SAM" id="MobiDB-lite"/>
    </source>
</evidence>
<feature type="transmembrane region" description="Helical" evidence="2">
    <location>
        <begin position="748"/>
        <end position="765"/>
    </location>
</feature>
<protein>
    <submittedName>
        <fullName evidence="3">Uncharacterized protein</fullName>
    </submittedName>
</protein>